<protein>
    <recommendedName>
        <fullName evidence="2">PUB domain-containing protein</fullName>
    </recommendedName>
</protein>
<reference evidence="3 4" key="1">
    <citation type="journal article" date="2016" name="Mol. Biol. Evol.">
        <title>Comparative Genomics of Early-Diverging Mushroom-Forming Fungi Provides Insights into the Origins of Lignocellulose Decay Capabilities.</title>
        <authorList>
            <person name="Nagy L.G."/>
            <person name="Riley R."/>
            <person name="Tritt A."/>
            <person name="Adam C."/>
            <person name="Daum C."/>
            <person name="Floudas D."/>
            <person name="Sun H."/>
            <person name="Yadav J.S."/>
            <person name="Pangilinan J."/>
            <person name="Larsson K.H."/>
            <person name="Matsuura K."/>
            <person name="Barry K."/>
            <person name="Labutti K."/>
            <person name="Kuo R."/>
            <person name="Ohm R.A."/>
            <person name="Bhattacharya S.S."/>
            <person name="Shirouzu T."/>
            <person name="Yoshinaga Y."/>
            <person name="Martin F.M."/>
            <person name="Grigoriev I.V."/>
            <person name="Hibbett D.S."/>
        </authorList>
    </citation>
    <scope>NUCLEOTIDE SEQUENCE [LARGE SCALE GENOMIC DNA]</scope>
    <source>
        <strain evidence="3 4">HHB9708</strain>
    </source>
</reference>
<dbReference type="InterPro" id="IPR018997">
    <property type="entry name" value="PUB_domain"/>
</dbReference>
<evidence type="ECO:0000256" key="1">
    <source>
        <dbReference type="SAM" id="MobiDB-lite"/>
    </source>
</evidence>
<dbReference type="Pfam" id="PF09409">
    <property type="entry name" value="PUB"/>
    <property type="match status" value="1"/>
</dbReference>
<keyword evidence="4" id="KW-1185">Reference proteome</keyword>
<feature type="region of interest" description="Disordered" evidence="1">
    <location>
        <begin position="167"/>
        <end position="280"/>
    </location>
</feature>
<feature type="compositionally biased region" description="Basic and acidic residues" evidence="1">
    <location>
        <begin position="167"/>
        <end position="220"/>
    </location>
</feature>
<dbReference type="Proteomes" id="UP000076722">
    <property type="component" value="Unassembled WGS sequence"/>
</dbReference>
<feature type="compositionally biased region" description="Low complexity" evidence="1">
    <location>
        <begin position="221"/>
        <end position="241"/>
    </location>
</feature>
<dbReference type="SUPFAM" id="SSF143503">
    <property type="entry name" value="PUG domain-like"/>
    <property type="match status" value="1"/>
</dbReference>
<dbReference type="CDD" id="cd09212">
    <property type="entry name" value="PUB"/>
    <property type="match status" value="1"/>
</dbReference>
<organism evidence="3 4">
    <name type="scientific">Sistotremastrum niveocremeum HHB9708</name>
    <dbReference type="NCBI Taxonomy" id="1314777"/>
    <lineage>
        <taxon>Eukaryota</taxon>
        <taxon>Fungi</taxon>
        <taxon>Dikarya</taxon>
        <taxon>Basidiomycota</taxon>
        <taxon>Agaricomycotina</taxon>
        <taxon>Agaricomycetes</taxon>
        <taxon>Sistotremastrales</taxon>
        <taxon>Sistotremastraceae</taxon>
        <taxon>Sertulicium</taxon>
        <taxon>Sertulicium niveocremeum</taxon>
    </lineage>
</organism>
<dbReference type="EMBL" id="KV419396">
    <property type="protein sequence ID" value="KZS97691.1"/>
    <property type="molecule type" value="Genomic_DNA"/>
</dbReference>
<dbReference type="Gene3D" id="1.20.58.2190">
    <property type="match status" value="1"/>
</dbReference>
<evidence type="ECO:0000259" key="2">
    <source>
        <dbReference type="Pfam" id="PF09409"/>
    </source>
</evidence>
<sequence length="280" mass="30926">MSSNTPESNVASSSVPRNAVLTAVERRLEGTSHEDIDELQFGKERDMRQHFRRLLDPGIMRPNSRETAIASLQASYALRAILRTIASNLLKEPQNPKFCRFKPTNAAIKKNLVEVPGALEYAIAMGFSPEVEDFQPYYVHNKRRFLELRIGESILAEALTRITSTLERDARSKASEKAEQLRAAEQVRKNFEDDRKQKQLRDKMEKEARVAKAEAARRQELALASSASPEPSTGSTSPPGGFLSLQGGRMLADPAGVGHPNSDPSPSADSDSEMHSGPEV</sequence>
<proteinExistence type="predicted"/>
<feature type="compositionally biased region" description="Low complexity" evidence="1">
    <location>
        <begin position="260"/>
        <end position="269"/>
    </location>
</feature>
<evidence type="ECO:0000313" key="4">
    <source>
        <dbReference type="Proteomes" id="UP000076722"/>
    </source>
</evidence>
<dbReference type="STRING" id="1314777.A0A164ZFW0"/>
<accession>A0A164ZFW0</accession>
<evidence type="ECO:0000313" key="3">
    <source>
        <dbReference type="EMBL" id="KZS97691.1"/>
    </source>
</evidence>
<dbReference type="AlphaFoldDB" id="A0A164ZFW0"/>
<feature type="domain" description="PUB" evidence="2">
    <location>
        <begin position="80"/>
        <end position="139"/>
    </location>
</feature>
<name>A0A164ZFW0_9AGAM</name>
<dbReference type="InterPro" id="IPR036339">
    <property type="entry name" value="PUB-like_dom_sf"/>
</dbReference>
<gene>
    <name evidence="3" type="ORF">SISNIDRAFT_546760</name>
</gene>
<dbReference type="OrthoDB" id="49605at2759"/>